<evidence type="ECO:0000256" key="9">
    <source>
        <dbReference type="ARBA" id="ARBA00022643"/>
    </source>
</evidence>
<keyword evidence="22" id="KW-1185">Reference proteome</keyword>
<proteinExistence type="inferred from homology"/>
<dbReference type="PANTHER" id="PTHR43100">
    <property type="entry name" value="GLUTAMATE SYNTHASE [NADPH] SMALL CHAIN"/>
    <property type="match status" value="1"/>
</dbReference>
<keyword evidence="8" id="KW-0285">Flavoprotein</keyword>
<organism evidence="21 22">
    <name type="scientific">Aureobasidium melanogenum</name>
    <name type="common">Aureobasidium pullulans var. melanogenum</name>
    <dbReference type="NCBI Taxonomy" id="46634"/>
    <lineage>
        <taxon>Eukaryota</taxon>
        <taxon>Fungi</taxon>
        <taxon>Dikarya</taxon>
        <taxon>Ascomycota</taxon>
        <taxon>Pezizomycotina</taxon>
        <taxon>Dothideomycetes</taxon>
        <taxon>Dothideomycetidae</taxon>
        <taxon>Dothideales</taxon>
        <taxon>Saccotheciaceae</taxon>
        <taxon>Aureobasidium</taxon>
    </lineage>
</organism>
<evidence type="ECO:0000256" key="12">
    <source>
        <dbReference type="ARBA" id="ARBA00022962"/>
    </source>
</evidence>
<dbReference type="InterPro" id="IPR002489">
    <property type="entry name" value="Glu_synth_asu_C"/>
</dbReference>
<dbReference type="FunFam" id="2.160.20.60:FF:000001">
    <property type="entry name" value="Glutamate synthase, large subunit"/>
    <property type="match status" value="1"/>
</dbReference>
<dbReference type="GO" id="GO:0015930">
    <property type="term" value="F:glutamate synthase activity"/>
    <property type="evidence" value="ECO:0007669"/>
    <property type="project" value="InterPro"/>
</dbReference>
<dbReference type="GO" id="GO:0046872">
    <property type="term" value="F:metal ion binding"/>
    <property type="evidence" value="ECO:0007669"/>
    <property type="project" value="UniProtKB-KW"/>
</dbReference>
<dbReference type="PANTHER" id="PTHR43100:SF1">
    <property type="entry name" value="GLUTAMATE SYNTHASE [NADPH] SMALL CHAIN"/>
    <property type="match status" value="1"/>
</dbReference>
<dbReference type="SUPFAM" id="SSF51395">
    <property type="entry name" value="FMN-linked oxidoreductases"/>
    <property type="match status" value="1"/>
</dbReference>
<dbReference type="Proteomes" id="UP000729357">
    <property type="component" value="Unassembled WGS sequence"/>
</dbReference>
<keyword evidence="7" id="KW-0028">Amino-acid biosynthesis</keyword>
<feature type="domain" description="Glutamate synthase alpha subunit C-terminal" evidence="19">
    <location>
        <begin position="188"/>
        <end position="374"/>
    </location>
</feature>
<dbReference type="CDD" id="cd00982">
    <property type="entry name" value="gltB_C"/>
    <property type="match status" value="1"/>
</dbReference>
<keyword evidence="15" id="KW-0411">Iron-sulfur</keyword>
<protein>
    <submittedName>
        <fullName evidence="21">Glutamate synthase-like protein</fullName>
    </submittedName>
</protein>
<keyword evidence="13" id="KW-0560">Oxidoreductase</keyword>
<keyword evidence="12" id="KW-0315">Glutamine amidotransferase</keyword>
<evidence type="ECO:0000256" key="17">
    <source>
        <dbReference type="ARBA" id="ARBA00023291"/>
    </source>
</evidence>
<dbReference type="Gene3D" id="2.160.20.60">
    <property type="entry name" value="Glutamate synthase, alpha subunit, C-terminal domain"/>
    <property type="match status" value="1"/>
</dbReference>
<keyword evidence="11" id="KW-0274">FAD</keyword>
<sequence>AETHQTLVLNDLRGRVIVQTDGQLRTGRDVAIACLLGAEEWGFATTPLIAMGCIMMRKCHLNTCPVGIATQDPELRSKFKGTPEHVINFFYYVANELRAIMAKLGFRTINEMVGRTEVLRVRDDLRNGKTENIDLSLILTPAHTLRSGVATYNVRKQDHKLHVRLDNKLISESELALEKGHPCRIECDVVNTDRALGATLSYQVSKRYGEKGLPTDTIHANIRGSAGQSFGAYLAPGITLELEGDCNDYVGKGLSGGRLIVYPPRNAVFKAEENVIVGNTCLYGATSGQCFFRGMGAERFAVRNSGATAVVEGVGDHGCEYMTGGRVLILGPTGRNFAAGMSGGIAYVLDMQRDFEGKVNQEMVELSALEDPAEIAFVRGLIEDHHHYTGSELAARVLLDFSRALHRFVKVLPTDYKRVME</sequence>
<reference evidence="21" key="2">
    <citation type="submission" date="2021-08" db="EMBL/GenBank/DDBJ databases">
        <authorList>
            <person name="Gostincar C."/>
            <person name="Sun X."/>
            <person name="Song Z."/>
            <person name="Gunde-Cimerman N."/>
        </authorList>
    </citation>
    <scope>NUCLEOTIDE SEQUENCE</scope>
    <source>
        <strain evidence="21">EXF-9298</strain>
    </source>
</reference>
<feature type="non-terminal residue" evidence="21">
    <location>
        <position position="421"/>
    </location>
</feature>
<dbReference type="InterPro" id="IPR002932">
    <property type="entry name" value="Glu_synthdom"/>
</dbReference>
<keyword evidence="14" id="KW-0408">Iron</keyword>
<comment type="pathway">
    <text evidence="4">Energy metabolism; nitrogen metabolism.</text>
</comment>
<dbReference type="Gene3D" id="3.20.20.70">
    <property type="entry name" value="Aldolase class I"/>
    <property type="match status" value="1"/>
</dbReference>
<evidence type="ECO:0000259" key="20">
    <source>
        <dbReference type="Pfam" id="PF01645"/>
    </source>
</evidence>
<evidence type="ECO:0000256" key="7">
    <source>
        <dbReference type="ARBA" id="ARBA00022605"/>
    </source>
</evidence>
<dbReference type="InterPro" id="IPR013785">
    <property type="entry name" value="Aldolase_TIM"/>
</dbReference>
<name>A0A9P8F2C7_AURME</name>
<evidence type="ECO:0000256" key="18">
    <source>
        <dbReference type="ARBA" id="ARBA00029440"/>
    </source>
</evidence>
<evidence type="ECO:0000256" key="5">
    <source>
        <dbReference type="ARBA" id="ARBA00004909"/>
    </source>
</evidence>
<evidence type="ECO:0000256" key="8">
    <source>
        <dbReference type="ARBA" id="ARBA00022630"/>
    </source>
</evidence>
<feature type="non-terminal residue" evidence="21">
    <location>
        <position position="1"/>
    </location>
</feature>
<dbReference type="Pfam" id="PF01645">
    <property type="entry name" value="Glu_synthase"/>
    <property type="match status" value="1"/>
</dbReference>
<feature type="domain" description="Glutamate synthase" evidence="20">
    <location>
        <begin position="1"/>
        <end position="106"/>
    </location>
</feature>
<comment type="cofactor">
    <cofactor evidence="1">
        <name>FMN</name>
        <dbReference type="ChEBI" id="CHEBI:58210"/>
    </cofactor>
</comment>
<evidence type="ECO:0000256" key="2">
    <source>
        <dbReference type="ARBA" id="ARBA00001927"/>
    </source>
</evidence>
<comment type="pathway">
    <text evidence="5">Nitrogen metabolism.</text>
</comment>
<dbReference type="InterPro" id="IPR051394">
    <property type="entry name" value="Glutamate_Synthase"/>
</dbReference>
<dbReference type="EMBL" id="JAHFXS010007416">
    <property type="protein sequence ID" value="KAG9926129.1"/>
    <property type="molecule type" value="Genomic_DNA"/>
</dbReference>
<evidence type="ECO:0000256" key="10">
    <source>
        <dbReference type="ARBA" id="ARBA00022723"/>
    </source>
</evidence>
<accession>A0A9P8F2C7</accession>
<evidence type="ECO:0000256" key="1">
    <source>
        <dbReference type="ARBA" id="ARBA00001917"/>
    </source>
</evidence>
<comment type="pathway">
    <text evidence="18">Amino-acid biosynthesis.</text>
</comment>
<gene>
    <name evidence="21" type="ORF">KCU98_g21369</name>
</gene>
<evidence type="ECO:0000256" key="15">
    <source>
        <dbReference type="ARBA" id="ARBA00023014"/>
    </source>
</evidence>
<dbReference type="GO" id="GO:0006537">
    <property type="term" value="P:glutamate biosynthetic process"/>
    <property type="evidence" value="ECO:0007669"/>
    <property type="project" value="UniProtKB-KW"/>
</dbReference>
<reference evidence="21" key="1">
    <citation type="journal article" date="2021" name="J Fungi (Basel)">
        <title>Virulence traits and population genomics of the black yeast Aureobasidium melanogenum.</title>
        <authorList>
            <person name="Cernosa A."/>
            <person name="Sun X."/>
            <person name="Gostincar C."/>
            <person name="Fang C."/>
            <person name="Gunde-Cimerman N."/>
            <person name="Song Z."/>
        </authorList>
    </citation>
    <scope>NUCLEOTIDE SEQUENCE</scope>
    <source>
        <strain evidence="21">EXF-9298</strain>
    </source>
</reference>
<comment type="cofactor">
    <cofactor evidence="2">
        <name>[3Fe-4S] cluster</name>
        <dbReference type="ChEBI" id="CHEBI:21137"/>
    </cofactor>
</comment>
<keyword evidence="16" id="KW-0314">Glutamate biosynthesis</keyword>
<dbReference type="InterPro" id="IPR036485">
    <property type="entry name" value="Glu_synth_asu_C_sf"/>
</dbReference>
<evidence type="ECO:0000256" key="4">
    <source>
        <dbReference type="ARBA" id="ARBA00004802"/>
    </source>
</evidence>
<evidence type="ECO:0000256" key="14">
    <source>
        <dbReference type="ARBA" id="ARBA00023004"/>
    </source>
</evidence>
<evidence type="ECO:0000256" key="6">
    <source>
        <dbReference type="ARBA" id="ARBA00009716"/>
    </source>
</evidence>
<dbReference type="GO" id="GO:0051538">
    <property type="term" value="F:3 iron, 4 sulfur cluster binding"/>
    <property type="evidence" value="ECO:0007669"/>
    <property type="project" value="UniProtKB-KW"/>
</dbReference>
<keyword evidence="17" id="KW-0003">3Fe-4S</keyword>
<dbReference type="SUPFAM" id="SSF69336">
    <property type="entry name" value="Alpha subunit of glutamate synthase, C-terminal domain"/>
    <property type="match status" value="1"/>
</dbReference>
<keyword evidence="9" id="KW-0288">FMN</keyword>
<evidence type="ECO:0000256" key="16">
    <source>
        <dbReference type="ARBA" id="ARBA00023164"/>
    </source>
</evidence>
<evidence type="ECO:0000313" key="21">
    <source>
        <dbReference type="EMBL" id="KAG9926129.1"/>
    </source>
</evidence>
<dbReference type="AlphaFoldDB" id="A0A9P8F2C7"/>
<comment type="cofactor">
    <cofactor evidence="3">
        <name>FAD</name>
        <dbReference type="ChEBI" id="CHEBI:57692"/>
    </cofactor>
</comment>
<evidence type="ECO:0000256" key="11">
    <source>
        <dbReference type="ARBA" id="ARBA00022827"/>
    </source>
</evidence>
<evidence type="ECO:0000256" key="13">
    <source>
        <dbReference type="ARBA" id="ARBA00023002"/>
    </source>
</evidence>
<evidence type="ECO:0000256" key="3">
    <source>
        <dbReference type="ARBA" id="ARBA00001974"/>
    </source>
</evidence>
<evidence type="ECO:0000259" key="19">
    <source>
        <dbReference type="Pfam" id="PF01493"/>
    </source>
</evidence>
<evidence type="ECO:0000313" key="22">
    <source>
        <dbReference type="Proteomes" id="UP000729357"/>
    </source>
</evidence>
<comment type="caution">
    <text evidence="21">The sequence shown here is derived from an EMBL/GenBank/DDBJ whole genome shotgun (WGS) entry which is preliminary data.</text>
</comment>
<dbReference type="Pfam" id="PF01493">
    <property type="entry name" value="GXGXG"/>
    <property type="match status" value="1"/>
</dbReference>
<keyword evidence="10" id="KW-0479">Metal-binding</keyword>
<comment type="similarity">
    <text evidence="6">Belongs to the glutamate synthase family.</text>
</comment>